<proteinExistence type="predicted"/>
<dbReference type="Gene3D" id="3.40.50.300">
    <property type="entry name" value="P-loop containing nucleotide triphosphate hydrolases"/>
    <property type="match status" value="1"/>
</dbReference>
<dbReference type="Pfam" id="PF00005">
    <property type="entry name" value="ABC_tran"/>
    <property type="match status" value="1"/>
</dbReference>
<dbReference type="InterPro" id="IPR003439">
    <property type="entry name" value="ABC_transporter-like_ATP-bd"/>
</dbReference>
<dbReference type="AlphaFoldDB" id="X1L667"/>
<accession>X1L667</accession>
<sequence length="51" mass="5579">MKDKNSPPLIMIHDVDYVYSNGTIALRQVSLNIKKGEFIAIMGQNGAGKTT</sequence>
<dbReference type="GO" id="GO:0016887">
    <property type="term" value="F:ATP hydrolysis activity"/>
    <property type="evidence" value="ECO:0007669"/>
    <property type="project" value="InterPro"/>
</dbReference>
<dbReference type="EMBL" id="BARU01047713">
    <property type="protein sequence ID" value="GAI01391.1"/>
    <property type="molecule type" value="Genomic_DNA"/>
</dbReference>
<name>X1L667_9ZZZZ</name>
<gene>
    <name evidence="2" type="ORF">S03H2_71347</name>
</gene>
<comment type="caution">
    <text evidence="2">The sequence shown here is derived from an EMBL/GenBank/DDBJ whole genome shotgun (WGS) entry which is preliminary data.</text>
</comment>
<feature type="domain" description="ABC transporter" evidence="1">
    <location>
        <begin position="26"/>
        <end position="51"/>
    </location>
</feature>
<dbReference type="SUPFAM" id="SSF52540">
    <property type="entry name" value="P-loop containing nucleoside triphosphate hydrolases"/>
    <property type="match status" value="1"/>
</dbReference>
<evidence type="ECO:0000313" key="2">
    <source>
        <dbReference type="EMBL" id="GAI01391.1"/>
    </source>
</evidence>
<reference evidence="2" key="1">
    <citation type="journal article" date="2014" name="Front. Microbiol.">
        <title>High frequency of phylogenetically diverse reductive dehalogenase-homologous genes in deep subseafloor sedimentary metagenomes.</title>
        <authorList>
            <person name="Kawai M."/>
            <person name="Futagami T."/>
            <person name="Toyoda A."/>
            <person name="Takaki Y."/>
            <person name="Nishi S."/>
            <person name="Hori S."/>
            <person name="Arai W."/>
            <person name="Tsubouchi T."/>
            <person name="Morono Y."/>
            <person name="Uchiyama I."/>
            <person name="Ito T."/>
            <person name="Fujiyama A."/>
            <person name="Inagaki F."/>
            <person name="Takami H."/>
        </authorList>
    </citation>
    <scope>NUCLEOTIDE SEQUENCE</scope>
    <source>
        <strain evidence="2">Expedition CK06-06</strain>
    </source>
</reference>
<feature type="non-terminal residue" evidence="2">
    <location>
        <position position="51"/>
    </location>
</feature>
<dbReference type="GO" id="GO:0005524">
    <property type="term" value="F:ATP binding"/>
    <property type="evidence" value="ECO:0007669"/>
    <property type="project" value="InterPro"/>
</dbReference>
<evidence type="ECO:0000259" key="1">
    <source>
        <dbReference type="Pfam" id="PF00005"/>
    </source>
</evidence>
<dbReference type="InterPro" id="IPR027417">
    <property type="entry name" value="P-loop_NTPase"/>
</dbReference>
<protein>
    <recommendedName>
        <fullName evidence="1">ABC transporter domain-containing protein</fullName>
    </recommendedName>
</protein>
<organism evidence="2">
    <name type="scientific">marine sediment metagenome</name>
    <dbReference type="NCBI Taxonomy" id="412755"/>
    <lineage>
        <taxon>unclassified sequences</taxon>
        <taxon>metagenomes</taxon>
        <taxon>ecological metagenomes</taxon>
    </lineage>
</organism>